<dbReference type="Pfam" id="PF12937">
    <property type="entry name" value="F-box-like"/>
    <property type="match status" value="1"/>
</dbReference>
<dbReference type="Proteomes" id="UP001054889">
    <property type="component" value="Unassembled WGS sequence"/>
</dbReference>
<reference evidence="3" key="2">
    <citation type="submission" date="2021-12" db="EMBL/GenBank/DDBJ databases">
        <title>Resequencing data analysis of finger millet.</title>
        <authorList>
            <person name="Hatakeyama M."/>
            <person name="Aluri S."/>
            <person name="Balachadran M.T."/>
            <person name="Sivarajan S.R."/>
            <person name="Poveda L."/>
            <person name="Shimizu-Inatsugi R."/>
            <person name="Schlapbach R."/>
            <person name="Sreeman S.M."/>
            <person name="Shimizu K.K."/>
        </authorList>
    </citation>
    <scope>NUCLEOTIDE SEQUENCE</scope>
</reference>
<dbReference type="InterPro" id="IPR036047">
    <property type="entry name" value="F-box-like_dom_sf"/>
</dbReference>
<dbReference type="SUPFAM" id="SSF81383">
    <property type="entry name" value="F-box domain"/>
    <property type="match status" value="1"/>
</dbReference>
<evidence type="ECO:0000313" key="3">
    <source>
        <dbReference type="EMBL" id="GJN35295.1"/>
    </source>
</evidence>
<evidence type="ECO:0000313" key="4">
    <source>
        <dbReference type="Proteomes" id="UP001054889"/>
    </source>
</evidence>
<organism evidence="3 4">
    <name type="scientific">Eleusine coracana subsp. coracana</name>
    <dbReference type="NCBI Taxonomy" id="191504"/>
    <lineage>
        <taxon>Eukaryota</taxon>
        <taxon>Viridiplantae</taxon>
        <taxon>Streptophyta</taxon>
        <taxon>Embryophyta</taxon>
        <taxon>Tracheophyta</taxon>
        <taxon>Spermatophyta</taxon>
        <taxon>Magnoliopsida</taxon>
        <taxon>Liliopsida</taxon>
        <taxon>Poales</taxon>
        <taxon>Poaceae</taxon>
        <taxon>PACMAD clade</taxon>
        <taxon>Chloridoideae</taxon>
        <taxon>Cynodonteae</taxon>
        <taxon>Eleusininae</taxon>
        <taxon>Eleusine</taxon>
    </lineage>
</organism>
<sequence>MENVRRRRRGLTAAGRDECSRRAGERETRTHVPSRIVDLANELLELVFLRLSSPICLVRAAAACKPWRRLVADDGFLRRFRSVHGPQVLGHHFAGTNSTFVPYLPAPPGEAAAIDFRDRLALNFFPESNYHFHKLYKEILPSTMEEGHSPCLGAFLLDSDETGTTPADMSNFRVLCLRLVGDVENLTTTFRASAREDRWIVLNSVVLDEDIAFLFQVSAWDEPFKSKGCVGRFGKSIFLHTRGSNNILRVNEITGALSTLTLPPDPTEELGDIDFTDDRWKLRVIGRDDGNHVLRVVRIIDEDLEVLRLGEAGVEFVLEKRVGLSQLCNVEYEPGRPWHFLQTGGRAVAPECVVLSPRKTSMWMFRVDLESMEVQRVQKKNEHHRPVFSYELPWPLTLKACL</sequence>
<comment type="caution">
    <text evidence="3">The sequence shown here is derived from an EMBL/GenBank/DDBJ whole genome shotgun (WGS) entry which is preliminary data.</text>
</comment>
<accession>A0AAV5FLK1</accession>
<dbReference type="InterPro" id="IPR001810">
    <property type="entry name" value="F-box_dom"/>
</dbReference>
<feature type="region of interest" description="Disordered" evidence="1">
    <location>
        <begin position="1"/>
        <end position="27"/>
    </location>
</feature>
<feature type="domain" description="F-box" evidence="2">
    <location>
        <begin position="41"/>
        <end position="77"/>
    </location>
</feature>
<feature type="compositionally biased region" description="Basic residues" evidence="1">
    <location>
        <begin position="1"/>
        <end position="10"/>
    </location>
</feature>
<proteinExistence type="predicted"/>
<gene>
    <name evidence="3" type="primary">gb24049</name>
    <name evidence="3" type="ORF">PR202_gb24049</name>
</gene>
<protein>
    <recommendedName>
        <fullName evidence="2">F-box domain-containing protein</fullName>
    </recommendedName>
</protein>
<feature type="compositionally biased region" description="Basic and acidic residues" evidence="1">
    <location>
        <begin position="15"/>
        <end position="27"/>
    </location>
</feature>
<dbReference type="EMBL" id="BQKI01000088">
    <property type="protein sequence ID" value="GJN35295.1"/>
    <property type="molecule type" value="Genomic_DNA"/>
</dbReference>
<dbReference type="AlphaFoldDB" id="A0AAV5FLK1"/>
<name>A0AAV5FLK1_ELECO</name>
<evidence type="ECO:0000256" key="1">
    <source>
        <dbReference type="SAM" id="MobiDB-lite"/>
    </source>
</evidence>
<reference evidence="3" key="1">
    <citation type="journal article" date="2018" name="DNA Res.">
        <title>Multiple hybrid de novo genome assembly of finger millet, an orphan allotetraploid crop.</title>
        <authorList>
            <person name="Hatakeyama M."/>
            <person name="Aluri S."/>
            <person name="Balachadran M.T."/>
            <person name="Sivarajan S.R."/>
            <person name="Patrignani A."/>
            <person name="Gruter S."/>
            <person name="Poveda L."/>
            <person name="Shimizu-Inatsugi R."/>
            <person name="Baeten J."/>
            <person name="Francoijs K.J."/>
            <person name="Nataraja K.N."/>
            <person name="Reddy Y.A.N."/>
            <person name="Phadnis S."/>
            <person name="Ravikumar R.L."/>
            <person name="Schlapbach R."/>
            <person name="Sreeman S.M."/>
            <person name="Shimizu K.K."/>
        </authorList>
    </citation>
    <scope>NUCLEOTIDE SEQUENCE</scope>
</reference>
<dbReference type="PANTHER" id="PTHR33207">
    <property type="entry name" value="F-BOX DOMAIN CONTAINING PROTEIN-RELATED"/>
    <property type="match status" value="1"/>
</dbReference>
<evidence type="ECO:0000259" key="2">
    <source>
        <dbReference type="Pfam" id="PF12937"/>
    </source>
</evidence>
<keyword evidence="4" id="KW-1185">Reference proteome</keyword>